<proteinExistence type="inferred from homology"/>
<dbReference type="InterPro" id="IPR001055">
    <property type="entry name" value="Adrenodoxin-like"/>
</dbReference>
<dbReference type="SUPFAM" id="SSF54292">
    <property type="entry name" value="2Fe-2S ferredoxin-like"/>
    <property type="match status" value="1"/>
</dbReference>
<organism evidence="12 13">
    <name type="scientific">Bos indicus</name>
    <name type="common">Zebu</name>
    <dbReference type="NCBI Taxonomy" id="9915"/>
    <lineage>
        <taxon>Eukaryota</taxon>
        <taxon>Metazoa</taxon>
        <taxon>Chordata</taxon>
        <taxon>Craniata</taxon>
        <taxon>Vertebrata</taxon>
        <taxon>Euteleostomi</taxon>
        <taxon>Mammalia</taxon>
        <taxon>Eutheria</taxon>
        <taxon>Laurasiatheria</taxon>
        <taxon>Artiodactyla</taxon>
        <taxon>Ruminantia</taxon>
        <taxon>Pecora</taxon>
        <taxon>Bovidae</taxon>
        <taxon>Bovinae</taxon>
        <taxon>Bos</taxon>
    </lineage>
</organism>
<evidence type="ECO:0000256" key="11">
    <source>
        <dbReference type="SAM" id="MobiDB-lite"/>
    </source>
</evidence>
<comment type="similarity">
    <text evidence="1">Belongs to the adrenodoxin/putidaredoxin family.</text>
</comment>
<evidence type="ECO:0000256" key="4">
    <source>
        <dbReference type="ARBA" id="ARBA00023004"/>
    </source>
</evidence>
<keyword evidence="2" id="KW-0001">2Fe-2S</keyword>
<accession>A0ABM4SM83</accession>
<dbReference type="InterPro" id="IPR018298">
    <property type="entry name" value="Adrenodoxin_Fe-S_BS"/>
</dbReference>
<comment type="cofactor">
    <cofactor evidence="7">
        <name>[2Fe-2S] cluster</name>
        <dbReference type="ChEBI" id="CHEBI:190135"/>
    </cofactor>
</comment>
<evidence type="ECO:0000256" key="3">
    <source>
        <dbReference type="ARBA" id="ARBA00022723"/>
    </source>
</evidence>
<evidence type="ECO:0000256" key="8">
    <source>
        <dbReference type="ARBA" id="ARBA00040942"/>
    </source>
</evidence>
<dbReference type="PANTHER" id="PTHR23426:SF65">
    <property type="entry name" value="FERREDOXIN-2, MITOCHONDRIAL"/>
    <property type="match status" value="1"/>
</dbReference>
<keyword evidence="3" id="KW-0479">Metal-binding</keyword>
<dbReference type="Gene3D" id="3.10.20.30">
    <property type="match status" value="1"/>
</dbReference>
<feature type="region of interest" description="Disordered" evidence="11">
    <location>
        <begin position="107"/>
        <end position="176"/>
    </location>
</feature>
<dbReference type="RefSeq" id="XP_070648905.1">
    <property type="nucleotide sequence ID" value="XM_070792804.1"/>
</dbReference>
<name>A0ABM4SM83_BOSIN</name>
<gene>
    <name evidence="13" type="primary">FDX2</name>
</gene>
<keyword evidence="4" id="KW-0408">Iron</keyword>
<evidence type="ECO:0000313" key="13">
    <source>
        <dbReference type="RefSeq" id="XP_070648905.1"/>
    </source>
</evidence>
<keyword evidence="12" id="KW-1185">Reference proteome</keyword>
<reference evidence="13" key="1">
    <citation type="submission" date="2025-08" db="UniProtKB">
        <authorList>
            <consortium name="RefSeq"/>
        </authorList>
    </citation>
    <scope>IDENTIFICATION</scope>
    <source>
        <tissue evidence="13">Blood</tissue>
    </source>
</reference>
<dbReference type="PROSITE" id="PS00814">
    <property type="entry name" value="ADX"/>
    <property type="match status" value="1"/>
</dbReference>
<dbReference type="Proteomes" id="UP001652663">
    <property type="component" value="Chromosome 7"/>
</dbReference>
<evidence type="ECO:0000256" key="10">
    <source>
        <dbReference type="ARBA" id="ARBA00058507"/>
    </source>
</evidence>
<protein>
    <recommendedName>
        <fullName evidence="8">Ferredoxin-2, mitochondrial</fullName>
    </recommendedName>
    <alternativeName>
        <fullName evidence="6">Adrenodoxin-like protein</fullName>
    </alternativeName>
    <alternativeName>
        <fullName evidence="9">Ferredoxin-1-like protein</fullName>
    </alternativeName>
</protein>
<dbReference type="PANTHER" id="PTHR23426">
    <property type="entry name" value="FERREDOXIN/ADRENODOXIN"/>
    <property type="match status" value="1"/>
</dbReference>
<dbReference type="CDD" id="cd00207">
    <property type="entry name" value="fer2"/>
    <property type="match status" value="1"/>
</dbReference>
<evidence type="ECO:0000256" key="9">
    <source>
        <dbReference type="ARBA" id="ARBA00041497"/>
    </source>
</evidence>
<dbReference type="InterPro" id="IPR036010">
    <property type="entry name" value="2Fe-2S_ferredoxin-like_sf"/>
</dbReference>
<dbReference type="InterPro" id="IPR012675">
    <property type="entry name" value="Beta-grasp_dom_sf"/>
</dbReference>
<evidence type="ECO:0000256" key="2">
    <source>
        <dbReference type="ARBA" id="ARBA00022714"/>
    </source>
</evidence>
<evidence type="ECO:0000256" key="5">
    <source>
        <dbReference type="ARBA" id="ARBA00023014"/>
    </source>
</evidence>
<comment type="function">
    <text evidence="10">Electron donor, of the core iron-sulfur cluster (ISC) assembly complex, that acts to reduce the persulfide into sulfide during [2Fe-2S] clusters assembly on the scaffolding protein ISCU. The core iron-sulfur cluster (ISC) assembly complex is involved in the de novo synthesis of a [2Fe-2S] cluster, the first step of the mitochondrial iron-sulfur protein biogenesis. This process is initiated by the cysteine desulfurase complex (NFS1:LYRM4:NDUFAB1) that produces persulfide which is delivered on the scaffold protein ISCU in a FXN-dependent manner. Then this complex is stabilized by FDX2 which provides reducing equivalents to accomplish the [2Fe-2S] cluster assembly. Finally, the [2Fe-2S] cluster is transferred from ISCU to chaperone proteins, including HSCB, HSPA9 and GLRX5. Essential for coenzyme Q biosynthesis: together with FDXR, transfers the electrons required for the hydroxylation reaction performed by COQ6.</text>
</comment>
<dbReference type="PRINTS" id="PR00355">
    <property type="entry name" value="ADRENODOXIN"/>
</dbReference>
<evidence type="ECO:0000313" key="12">
    <source>
        <dbReference type="Proteomes" id="UP001652663"/>
    </source>
</evidence>
<evidence type="ECO:0000256" key="1">
    <source>
        <dbReference type="ARBA" id="ARBA00010914"/>
    </source>
</evidence>
<evidence type="ECO:0000256" key="7">
    <source>
        <dbReference type="ARBA" id="ARBA00034078"/>
    </source>
</evidence>
<keyword evidence="5" id="KW-0411">Iron-sulfur</keyword>
<dbReference type="InterPro" id="IPR001041">
    <property type="entry name" value="2Fe-2S_ferredoxin-type"/>
</dbReference>
<evidence type="ECO:0000256" key="6">
    <source>
        <dbReference type="ARBA" id="ARBA00032838"/>
    </source>
</evidence>
<dbReference type="GeneID" id="109561586"/>
<sequence>MCLGGMSGIALQVLAHPSLRTALPVWQPPLDAPPCRAATPKKKKKGASIRVITGQWLLNAPRRMLSPWSRDACHGRLRGLGRCECWVPAAGCQGCLVEPSWRLLGVRGGGGASDSQEIPGDRLAPGGGGRSRRPRAARGRGERGVRRPVRPTDSGERQSRGQCSPPGPAPWVGSGSHTDLLAVPQIAKFMPASGPSHLVFHRKCFPTRPSGSSSFRPCWACEASLACSTCHVYVSEDHLDLLPPPDEREDDMLDMAPLLQENSRLGCQIVLTPELEGAEFTLPKITRNFYVDGHVPKPH</sequence>